<reference evidence="2 3" key="1">
    <citation type="submission" date="2018-08" db="EMBL/GenBank/DDBJ databases">
        <title>Wenzhouxiangella salilacus sp. nov., a novel bacterium isolated from a saline lake in Xinjiang Province, China.</title>
        <authorList>
            <person name="Han S."/>
        </authorList>
    </citation>
    <scope>NUCLEOTIDE SEQUENCE [LARGE SCALE GENOMIC DNA]</scope>
    <source>
        <strain evidence="2 3">XDB06</strain>
    </source>
</reference>
<keyword evidence="3" id="KW-1185">Reference proteome</keyword>
<dbReference type="EMBL" id="QUZK01000052">
    <property type="protein sequence ID" value="RFF29041.1"/>
    <property type="molecule type" value="Genomic_DNA"/>
</dbReference>
<keyword evidence="1" id="KW-0732">Signal</keyword>
<dbReference type="OrthoDB" id="5769363at2"/>
<evidence type="ECO:0000256" key="1">
    <source>
        <dbReference type="SAM" id="SignalP"/>
    </source>
</evidence>
<dbReference type="AlphaFoldDB" id="A0A3E1K4U8"/>
<proteinExistence type="predicted"/>
<evidence type="ECO:0008006" key="4">
    <source>
        <dbReference type="Google" id="ProtNLM"/>
    </source>
</evidence>
<protein>
    <recommendedName>
        <fullName evidence="4">Fibronectin type-III domain-containing protein</fullName>
    </recommendedName>
</protein>
<feature type="chain" id="PRO_5017669461" description="Fibronectin type-III domain-containing protein" evidence="1">
    <location>
        <begin position="26"/>
        <end position="443"/>
    </location>
</feature>
<feature type="signal peptide" evidence="1">
    <location>
        <begin position="1"/>
        <end position="25"/>
    </location>
</feature>
<accession>A0A3E1K4U8</accession>
<evidence type="ECO:0000313" key="3">
    <source>
        <dbReference type="Proteomes" id="UP000260351"/>
    </source>
</evidence>
<organism evidence="2 3">
    <name type="scientific">Wenzhouxiangella sediminis</name>
    <dbReference type="NCBI Taxonomy" id="1792836"/>
    <lineage>
        <taxon>Bacteria</taxon>
        <taxon>Pseudomonadati</taxon>
        <taxon>Pseudomonadota</taxon>
        <taxon>Gammaproteobacteria</taxon>
        <taxon>Chromatiales</taxon>
        <taxon>Wenzhouxiangellaceae</taxon>
        <taxon>Wenzhouxiangella</taxon>
    </lineage>
</organism>
<sequence length="443" mass="46098">MNEYLRILPAALGLLFLVGAATSDAQTTRKLIINDEVECDLAQIQSLGLVDPQSNVRVTVQDLAECINEGGGLAVSPIVLEPEVVEPGGSFTAVWASTGSVSCELNLPSGWQAPNVALADAVNLTVPSGTTEASYPVEISCSDAGGNVVAADSLLQVEASVPTSPPEAPLIARTVVEPVAPGQIRIDWTSSATATDCEASSSPTVPGWNGSVGTGVDQETLLTGLSAGSYNFALRCSNAAGDSPWEAVSATIASSTQCANRQPPSGWARLGEAGTSSCYWTGNSWDPKDCTVWNGGISNTPFYAESGVSHRLAYAGRPDAHQYLAIELDTTGMSPTNTGRLQTSSSDTFALSVTGIVTISSCPGDFHKSEVLQDTGCYARSAFSPGIEYGGTSTSKTCKLESGRTYYLNIIPTTSLDGTDPDLIVPHPNCEEGVCGRVTAWQD</sequence>
<evidence type="ECO:0000313" key="2">
    <source>
        <dbReference type="EMBL" id="RFF29041.1"/>
    </source>
</evidence>
<gene>
    <name evidence="2" type="ORF">DZC52_14385</name>
</gene>
<dbReference type="RefSeq" id="WP_116651847.1">
    <property type="nucleotide sequence ID" value="NZ_QUZK01000052.1"/>
</dbReference>
<dbReference type="Proteomes" id="UP000260351">
    <property type="component" value="Unassembled WGS sequence"/>
</dbReference>
<comment type="caution">
    <text evidence="2">The sequence shown here is derived from an EMBL/GenBank/DDBJ whole genome shotgun (WGS) entry which is preliminary data.</text>
</comment>
<name>A0A3E1K4U8_9GAMM</name>